<proteinExistence type="predicted"/>
<gene>
    <name evidence="3" type="ORF">GCM10010982_21380</name>
</gene>
<dbReference type="EMBL" id="BMLS01000003">
    <property type="protein sequence ID" value="GGO69670.1"/>
    <property type="molecule type" value="Genomic_DNA"/>
</dbReference>
<dbReference type="PANTHER" id="PTHR42208">
    <property type="entry name" value="HEAVY METAL TRANSPORTER-RELATED"/>
    <property type="match status" value="1"/>
</dbReference>
<evidence type="ECO:0000256" key="1">
    <source>
        <dbReference type="SAM" id="Phobius"/>
    </source>
</evidence>
<accession>A0A918DK87</accession>
<evidence type="ECO:0000259" key="2">
    <source>
        <dbReference type="Pfam" id="PF13386"/>
    </source>
</evidence>
<feature type="domain" description="Urease accessory protein UreH-like transmembrane" evidence="2">
    <location>
        <begin position="9"/>
        <end position="212"/>
    </location>
</feature>
<feature type="transmembrane region" description="Helical" evidence="1">
    <location>
        <begin position="78"/>
        <end position="97"/>
    </location>
</feature>
<dbReference type="InterPro" id="IPR039447">
    <property type="entry name" value="UreH-like_TM_dom"/>
</dbReference>
<dbReference type="AlphaFoldDB" id="A0A918DK87"/>
<evidence type="ECO:0000313" key="3">
    <source>
        <dbReference type="EMBL" id="GGO69670.1"/>
    </source>
</evidence>
<dbReference type="Proteomes" id="UP000606935">
    <property type="component" value="Unassembled WGS sequence"/>
</dbReference>
<reference evidence="3" key="1">
    <citation type="journal article" date="2014" name="Int. J. Syst. Evol. Microbiol.">
        <title>Complete genome sequence of Corynebacterium casei LMG S-19264T (=DSM 44701T), isolated from a smear-ripened cheese.</title>
        <authorList>
            <consortium name="US DOE Joint Genome Institute (JGI-PGF)"/>
            <person name="Walter F."/>
            <person name="Albersmeier A."/>
            <person name="Kalinowski J."/>
            <person name="Ruckert C."/>
        </authorList>
    </citation>
    <scope>NUCLEOTIDE SEQUENCE</scope>
    <source>
        <strain evidence="3">CGMCC 1.7086</strain>
    </source>
</reference>
<feature type="transmembrane region" description="Helical" evidence="1">
    <location>
        <begin position="201"/>
        <end position="219"/>
    </location>
</feature>
<protein>
    <submittedName>
        <fullName evidence="3">Cytochrome biogenesis protein</fullName>
    </submittedName>
</protein>
<dbReference type="Pfam" id="PF13386">
    <property type="entry name" value="DsbD_2"/>
    <property type="match status" value="1"/>
</dbReference>
<sequence length="224" mass="24285">MTELSLFSALLLGLAGSVHCVAMCGGIVSALSFSTPSHKPALPYELGYHFGRLFSYALAGAITGGLGTLFSHQVSGGIAILTTLSALFLLAMALYIGNWWRGLSWLEKQGARLWKPLAPLSKRFIPFRHPLAAVPYGMIWGWLPCGLVYSTLTWSLASGSWLNGAVTMLMFGLGTLPALLTLGRFSQHLRPLLNHPRSRQIIAVLLATFALWLLISPYLSKATD</sequence>
<dbReference type="RefSeq" id="WP_188694532.1">
    <property type="nucleotide sequence ID" value="NZ_BMLS01000003.1"/>
</dbReference>
<dbReference type="PANTHER" id="PTHR42208:SF1">
    <property type="entry name" value="HEAVY METAL TRANSPORTER"/>
    <property type="match status" value="1"/>
</dbReference>
<keyword evidence="4" id="KW-1185">Reference proteome</keyword>
<keyword evidence="1" id="KW-0812">Transmembrane</keyword>
<organism evidence="3 4">
    <name type="scientific">Bowmanella pacifica</name>
    <dbReference type="NCBI Taxonomy" id="502051"/>
    <lineage>
        <taxon>Bacteria</taxon>
        <taxon>Pseudomonadati</taxon>
        <taxon>Pseudomonadota</taxon>
        <taxon>Gammaproteobacteria</taxon>
        <taxon>Alteromonadales</taxon>
        <taxon>Alteromonadaceae</taxon>
        <taxon>Bowmanella</taxon>
    </lineage>
</organism>
<comment type="caution">
    <text evidence="3">The sequence shown here is derived from an EMBL/GenBank/DDBJ whole genome shotgun (WGS) entry which is preliminary data.</text>
</comment>
<feature type="transmembrane region" description="Helical" evidence="1">
    <location>
        <begin position="161"/>
        <end position="180"/>
    </location>
</feature>
<reference evidence="3" key="2">
    <citation type="submission" date="2020-09" db="EMBL/GenBank/DDBJ databases">
        <authorList>
            <person name="Sun Q."/>
            <person name="Zhou Y."/>
        </authorList>
    </citation>
    <scope>NUCLEOTIDE SEQUENCE</scope>
    <source>
        <strain evidence="3">CGMCC 1.7086</strain>
    </source>
</reference>
<keyword evidence="1" id="KW-1133">Transmembrane helix</keyword>
<feature type="transmembrane region" description="Helical" evidence="1">
    <location>
        <begin position="53"/>
        <end position="71"/>
    </location>
</feature>
<name>A0A918DK87_9ALTE</name>
<evidence type="ECO:0000313" key="4">
    <source>
        <dbReference type="Proteomes" id="UP000606935"/>
    </source>
</evidence>
<keyword evidence="1" id="KW-0472">Membrane</keyword>